<organism evidence="12 13">
    <name type="scientific">Varroa destructor</name>
    <name type="common">Honeybee mite</name>
    <dbReference type="NCBI Taxonomy" id="109461"/>
    <lineage>
        <taxon>Eukaryota</taxon>
        <taxon>Metazoa</taxon>
        <taxon>Ecdysozoa</taxon>
        <taxon>Arthropoda</taxon>
        <taxon>Chelicerata</taxon>
        <taxon>Arachnida</taxon>
        <taxon>Acari</taxon>
        <taxon>Parasitiformes</taxon>
        <taxon>Mesostigmata</taxon>
        <taxon>Gamasina</taxon>
        <taxon>Dermanyssoidea</taxon>
        <taxon>Varroidae</taxon>
        <taxon>Varroa</taxon>
    </lineage>
</organism>
<keyword evidence="6 9" id="KW-0648">Protein biosynthesis</keyword>
<dbReference type="Pfam" id="PF00133">
    <property type="entry name" value="tRNA-synt_1"/>
    <property type="match status" value="1"/>
</dbReference>
<evidence type="ECO:0000256" key="6">
    <source>
        <dbReference type="ARBA" id="ARBA00022917"/>
    </source>
</evidence>
<dbReference type="Pfam" id="PF08264">
    <property type="entry name" value="Anticodon_1"/>
    <property type="match status" value="1"/>
</dbReference>
<dbReference type="OMA" id="HCWRCKT"/>
<dbReference type="EC" id="6.1.1.5" evidence="2"/>
<dbReference type="InterPro" id="IPR014729">
    <property type="entry name" value="Rossmann-like_a/b/a_fold"/>
</dbReference>
<dbReference type="NCBIfam" id="TIGR00392">
    <property type="entry name" value="ileS"/>
    <property type="match status" value="1"/>
</dbReference>
<keyword evidence="13" id="KW-1185">Reference proteome</keyword>
<dbReference type="PANTHER" id="PTHR42765:SF1">
    <property type="entry name" value="ISOLEUCINE--TRNA LIGASE, MITOCHONDRIAL"/>
    <property type="match status" value="1"/>
</dbReference>
<dbReference type="Gene3D" id="3.40.50.620">
    <property type="entry name" value="HUPs"/>
    <property type="match status" value="2"/>
</dbReference>
<proteinExistence type="inferred from homology"/>
<dbReference type="CTD" id="39762"/>
<dbReference type="InterPro" id="IPR050081">
    <property type="entry name" value="Ile-tRNA_ligase"/>
</dbReference>
<dbReference type="GO" id="GO:0005524">
    <property type="term" value="F:ATP binding"/>
    <property type="evidence" value="ECO:0007669"/>
    <property type="project" value="UniProtKB-KW"/>
</dbReference>
<dbReference type="SUPFAM" id="SSF50677">
    <property type="entry name" value="ValRS/IleRS/LeuRS editing domain"/>
    <property type="match status" value="1"/>
</dbReference>
<dbReference type="InterPro" id="IPR009080">
    <property type="entry name" value="tRNAsynth_Ia_anticodon-bd"/>
</dbReference>
<dbReference type="InterPro" id="IPR009008">
    <property type="entry name" value="Val/Leu/Ile-tRNA-synth_edit"/>
</dbReference>
<evidence type="ECO:0000256" key="8">
    <source>
        <dbReference type="ARBA" id="ARBA00032665"/>
    </source>
</evidence>
<evidence type="ECO:0000259" key="11">
    <source>
        <dbReference type="Pfam" id="PF08264"/>
    </source>
</evidence>
<evidence type="ECO:0000256" key="7">
    <source>
        <dbReference type="ARBA" id="ARBA00023146"/>
    </source>
</evidence>
<dbReference type="CDD" id="cd07960">
    <property type="entry name" value="Anticodon_Ia_Ile_BEm"/>
    <property type="match status" value="1"/>
</dbReference>
<dbReference type="GO" id="GO:0000049">
    <property type="term" value="F:tRNA binding"/>
    <property type="evidence" value="ECO:0007669"/>
    <property type="project" value="InterPro"/>
</dbReference>
<dbReference type="SUPFAM" id="SSF47323">
    <property type="entry name" value="Anticodon-binding domain of a subclass of class I aminoacyl-tRNA synthetases"/>
    <property type="match status" value="1"/>
</dbReference>
<dbReference type="SUPFAM" id="SSF52374">
    <property type="entry name" value="Nucleotidylyl transferase"/>
    <property type="match status" value="1"/>
</dbReference>
<keyword evidence="4 9" id="KW-0547">Nucleotide-binding</keyword>
<dbReference type="Gene3D" id="1.10.730.20">
    <property type="match status" value="1"/>
</dbReference>
<dbReference type="InterPro" id="IPR001412">
    <property type="entry name" value="aa-tRNA-synth_I_CS"/>
</dbReference>
<dbReference type="GO" id="GO:0032543">
    <property type="term" value="P:mitochondrial translation"/>
    <property type="evidence" value="ECO:0007669"/>
    <property type="project" value="TreeGrafter"/>
</dbReference>
<comment type="similarity">
    <text evidence="1 9">Belongs to the class-I aminoacyl-tRNA synthetase family.</text>
</comment>
<name>A0A7M7L2W3_VARDE</name>
<dbReference type="GO" id="GO:0006428">
    <property type="term" value="P:isoleucyl-tRNA aminoacylation"/>
    <property type="evidence" value="ECO:0007669"/>
    <property type="project" value="InterPro"/>
</dbReference>
<dbReference type="EnsemblMetazoa" id="XM_022813575">
    <property type="protein sequence ID" value="XP_022669310"/>
    <property type="gene ID" value="LOC111253726"/>
</dbReference>
<reference evidence="12" key="1">
    <citation type="submission" date="2021-01" db="UniProtKB">
        <authorList>
            <consortium name="EnsemblMetazoa"/>
        </authorList>
    </citation>
    <scope>IDENTIFICATION</scope>
</reference>
<keyword evidence="5 9" id="KW-0067">ATP-binding</keyword>
<evidence type="ECO:0000256" key="5">
    <source>
        <dbReference type="ARBA" id="ARBA00022840"/>
    </source>
</evidence>
<dbReference type="PANTHER" id="PTHR42765">
    <property type="entry name" value="SOLEUCYL-TRNA SYNTHETASE"/>
    <property type="match status" value="1"/>
</dbReference>
<dbReference type="GO" id="GO:0004822">
    <property type="term" value="F:isoleucine-tRNA ligase activity"/>
    <property type="evidence" value="ECO:0007669"/>
    <property type="project" value="UniProtKB-EC"/>
</dbReference>
<dbReference type="InParanoid" id="A0A7M7L2W3"/>
<dbReference type="InterPro" id="IPR002301">
    <property type="entry name" value="Ile-tRNA-ligase"/>
</dbReference>
<evidence type="ECO:0000256" key="1">
    <source>
        <dbReference type="ARBA" id="ARBA00005594"/>
    </source>
</evidence>
<dbReference type="InterPro" id="IPR013155">
    <property type="entry name" value="M/V/L/I-tRNA-synth_anticd-bd"/>
</dbReference>
<dbReference type="PROSITE" id="PS00178">
    <property type="entry name" value="AA_TRNA_LIGASE_I"/>
    <property type="match status" value="1"/>
</dbReference>
<feature type="domain" description="Methionyl/Valyl/Leucyl/Isoleucyl-tRNA synthetase anticodon-binding" evidence="11">
    <location>
        <begin position="682"/>
        <end position="810"/>
    </location>
</feature>
<dbReference type="OrthoDB" id="10264412at2759"/>
<keyword evidence="3 9" id="KW-0436">Ligase</keyword>
<accession>A0A7M7L2W3</accession>
<dbReference type="PRINTS" id="PR00984">
    <property type="entry name" value="TRNASYNTHILE"/>
</dbReference>
<dbReference type="RefSeq" id="XP_022669310.1">
    <property type="nucleotide sequence ID" value="XM_022813575.1"/>
</dbReference>
<evidence type="ECO:0000259" key="10">
    <source>
        <dbReference type="Pfam" id="PF00133"/>
    </source>
</evidence>
<evidence type="ECO:0000256" key="9">
    <source>
        <dbReference type="RuleBase" id="RU363035"/>
    </source>
</evidence>
<evidence type="ECO:0000256" key="3">
    <source>
        <dbReference type="ARBA" id="ARBA00022598"/>
    </source>
</evidence>
<feature type="domain" description="Aminoacyl-tRNA synthetase class Ia" evidence="10">
    <location>
        <begin position="59"/>
        <end position="629"/>
    </location>
</feature>
<sequence>MRQLWKVHVIKRCKSGYTTSLLLPKTTFPQRIELEKKTQYDAEIAKKAGICSSQYLWQREHDGPQFLLHDGPPYANGQVHLGHAVNKILKDITCRQKAIAGYRVDYVPGWDCHGLPIEAKAVPVKKGEEMEPQEIRQIAREFALQTVEEQMASFKSWGVMADWDNNIYKTLDPCYIAEQLRGFNDLYEKGFVFQDLKPVYWSPSNQTALAEAELEYKNNHTSIAVFVKFPIKGFDLPTGLESLSALIWTTTPWTLPANQAICFSPKLRYVIVKTRNSNEGMIVSGNMLDTLQAALKCELETVAEVDMRCIAKLGYRNPLTNKAGVFLFGDHVTADKGTGLLHSAPNHGLEDYANAIGNNLRLDPCIVDEKGNYNHHFSLLEGLSVLGKGNDQIIKRLESLDMLFDIDNYVHSYPYDWRSKRPVIIRSSLQWFIDLSSLRYKAIDALQKEVSVIPNSARTMFINQLLKRPHWCISRQRSWGVPIPVFYVGEKPKTSRNFIEKICKLVHEKGIDFWWSPEAQNMLEIEGSLGKDIMDIWMDSGLSWRTVLQGRQADLYLEGGDQIRGWFQSSLLTSVALTGQAPYKTIFLHGFTLDSKGRKMSKSLGNVISPNDIVNTYGVDVLRWWVAAHACTPDNIFTAKCVLDDCAITVGKLRNTFKFILGNVESTDCADNLDYDQLLGLDRLMLHRIHEVDNDLNKMYEAMRYDAVCQELVNFVTNTVSAEYFQAIKTRLYCHAAQSLARKSACTTLKHLLHFMVRHTSAILPHLTSDVLLHINMKLYKDSLHCCEKQWHNPSLAEAGELLSKCRQVFNKQAGQKPKVQTVTFYLKNHSLLEMFAEFQRESLSKNSCLTDFLQCSKTILVVANPDETCLEVTPTVFIKVTDCNDQACPRCRRMVSETPNTLCSICDKVLANEIRNARRA</sequence>
<dbReference type="InterPro" id="IPR033708">
    <property type="entry name" value="Anticodon_Ile_BEm"/>
</dbReference>
<dbReference type="KEGG" id="vde:111253726"/>
<protein>
    <recommendedName>
        <fullName evidence="2">isoleucine--tRNA ligase</fullName>
        <ecNumber evidence="2">6.1.1.5</ecNumber>
    </recommendedName>
    <alternativeName>
        <fullName evidence="8">Isoleucyl-tRNA synthetase</fullName>
    </alternativeName>
</protein>
<dbReference type="GO" id="GO:0005739">
    <property type="term" value="C:mitochondrion"/>
    <property type="evidence" value="ECO:0007669"/>
    <property type="project" value="TreeGrafter"/>
</dbReference>
<evidence type="ECO:0000256" key="2">
    <source>
        <dbReference type="ARBA" id="ARBA00013165"/>
    </source>
</evidence>
<dbReference type="GO" id="GO:0002161">
    <property type="term" value="F:aminoacyl-tRNA deacylase activity"/>
    <property type="evidence" value="ECO:0007669"/>
    <property type="project" value="InterPro"/>
</dbReference>
<evidence type="ECO:0000313" key="13">
    <source>
        <dbReference type="Proteomes" id="UP000594260"/>
    </source>
</evidence>
<evidence type="ECO:0000313" key="12">
    <source>
        <dbReference type="EnsemblMetazoa" id="XP_022669310"/>
    </source>
</evidence>
<dbReference type="Proteomes" id="UP000594260">
    <property type="component" value="Unplaced"/>
</dbReference>
<evidence type="ECO:0000256" key="4">
    <source>
        <dbReference type="ARBA" id="ARBA00022741"/>
    </source>
</evidence>
<dbReference type="Gene3D" id="3.90.740.10">
    <property type="entry name" value="Valyl/Leucyl/Isoleucyl-tRNA synthetase, editing domain"/>
    <property type="match status" value="1"/>
</dbReference>
<keyword evidence="7 9" id="KW-0030">Aminoacyl-tRNA synthetase</keyword>
<dbReference type="AlphaFoldDB" id="A0A7M7L2W3"/>
<dbReference type="GeneID" id="111253726"/>
<dbReference type="FunCoup" id="A0A7M7L2W3">
    <property type="interactions" value="1402"/>
</dbReference>
<dbReference type="InterPro" id="IPR002300">
    <property type="entry name" value="aa-tRNA-synth_Ia"/>
</dbReference>